<dbReference type="InterPro" id="IPR025223">
    <property type="entry name" value="S1-like_RNA-bd_dom"/>
</dbReference>
<feature type="region of interest" description="Disordered" evidence="6">
    <location>
        <begin position="195"/>
        <end position="245"/>
    </location>
</feature>
<feature type="compositionally biased region" description="Basic and acidic residues" evidence="6">
    <location>
        <begin position="587"/>
        <end position="607"/>
    </location>
</feature>
<feature type="coiled-coil region" evidence="5">
    <location>
        <begin position="759"/>
        <end position="812"/>
    </location>
</feature>
<reference evidence="8" key="2">
    <citation type="submission" date="2025-08" db="UniProtKB">
        <authorList>
            <consortium name="Ensembl"/>
        </authorList>
    </citation>
    <scope>IDENTIFICATION</scope>
</reference>
<proteinExistence type="predicted"/>
<feature type="region of interest" description="Disordered" evidence="6">
    <location>
        <begin position="1"/>
        <end position="60"/>
    </location>
</feature>
<dbReference type="GO" id="GO:0005634">
    <property type="term" value="C:nucleus"/>
    <property type="evidence" value="ECO:0007669"/>
    <property type="project" value="TreeGrafter"/>
</dbReference>
<dbReference type="Pfam" id="PF14443">
    <property type="entry name" value="DBC1"/>
    <property type="match status" value="1"/>
</dbReference>
<dbReference type="InterPro" id="IPR025954">
    <property type="entry name" value="DBC1/CARP1_inactive_NUDIX"/>
</dbReference>
<keyword evidence="4 5" id="KW-0175">Coiled coil</keyword>
<sequence length="848" mass="94095">MMRRSRAAESVRRATAQSCSNRVVAAPRRRHGSPPQCQSSGRRRRQNATHKSEKQANMDTQMRQRVFTGVVTQLQDHHGIVDQEVRFPISVVVGRVPLVGEKVLVKAVQDPLQPVNWTAQRVQALNGQPFKSPPPLLPSMSANMKPGILGNKPQPLLKSPKIPPLIPTMQPNPGGMHPMPHHQQMPWGGPFDGWGGSRKRHSEPVGGRRGGRWEEGGSSWGSDSVHQKRRRWRVMPEEEAPKKSTPVASQCIPLFSCFPRDSQALDSLELQRRYPHLHAPASLFHVQLCWPESFPPSQPLPLAGPCFFHVGASQAKIDVSESMDSTDTSFSVKVMLLSMPDIEDLYSQCCSCLEGGQANGDIVHPTTLFKFLLLEKAGELQLPGGPWSPKVDGSNPAKDSSVLIRTAVRCVKEQTALDLTACTQWHKMAELRVLAGNKTETVVILLPDVWNLVPTAEEWAKSRNEQRDDESPLPEAASLVVQPSAGLTLSTVSLSSLLERTKDTFEVCLVGELFSEMLQRDFGLQLYHSLSSLPPSPGFPLSKAKTEDNSTALEEEPKKTDKQVKKKGANDSKKKRTKEEGMEEEETVTKDEQDQHEKQPDDQKESKNQAVGEEELTSGTSDNQSLKDNDQSVGQCVELPRRVLLSWVFFDRQLTGHLKEQDLQNILLSLGLYLNTAQAQDLVRKASVGGQCLYRKLCSRWTDPEEVAYDLSAEGNKSLLPGLPTKERGSSRRSSSSVNSDVVTYKGTVVNIPNLLQALESSKAAQQELEKRIASLQATLEAAEAKQESDQQEQLKSSLEKAEMLNKAYEKSLKENAGHMLDVIEKMQKMVDQTTILTRTKETKGTKD</sequence>
<dbReference type="CTD" id="57805"/>
<dbReference type="Ensembl" id="ENSPNAT00000078210.1">
    <property type="protein sequence ID" value="ENSPNAP00000052662.1"/>
    <property type="gene ID" value="ENSPNAG00000033592.1"/>
</dbReference>
<dbReference type="GeneID" id="108441078"/>
<dbReference type="GO" id="GO:0005737">
    <property type="term" value="C:cytoplasm"/>
    <property type="evidence" value="ECO:0007669"/>
    <property type="project" value="UniProtKB-SubCell"/>
</dbReference>
<dbReference type="InterPro" id="IPR025224">
    <property type="entry name" value="CCAR1/CCAR2"/>
</dbReference>
<dbReference type="Pfam" id="PF14444">
    <property type="entry name" value="S1-like"/>
    <property type="match status" value="1"/>
</dbReference>
<evidence type="ECO:0000256" key="4">
    <source>
        <dbReference type="ARBA" id="ARBA00023054"/>
    </source>
</evidence>
<dbReference type="GeneTree" id="ENSGT00530000063672"/>
<evidence type="ECO:0000259" key="7">
    <source>
        <dbReference type="SMART" id="SM01122"/>
    </source>
</evidence>
<dbReference type="AlphaFoldDB" id="A0AAR2JQU7"/>
<dbReference type="Pfam" id="PF19256">
    <property type="entry name" value="LAIKA"/>
    <property type="match status" value="1"/>
</dbReference>
<feature type="compositionally biased region" description="Basic and acidic residues" evidence="6">
    <location>
        <begin position="555"/>
        <end position="580"/>
    </location>
</feature>
<evidence type="ECO:0000313" key="8">
    <source>
        <dbReference type="Ensembl" id="ENSPNAP00000052662.1"/>
    </source>
</evidence>
<evidence type="ECO:0000256" key="3">
    <source>
        <dbReference type="ARBA" id="ARBA00022553"/>
    </source>
</evidence>
<dbReference type="Proteomes" id="UP001501920">
    <property type="component" value="Chromosome 18"/>
</dbReference>
<feature type="domain" description="DBC1/CARP1 catalytically inactive NUDIX hydrolase" evidence="7">
    <location>
        <begin position="362"/>
        <end position="485"/>
    </location>
</feature>
<name>A0AAR2JQU7_PYGNA</name>
<dbReference type="GO" id="GO:0006355">
    <property type="term" value="P:regulation of DNA-templated transcription"/>
    <property type="evidence" value="ECO:0007669"/>
    <property type="project" value="InterPro"/>
</dbReference>
<dbReference type="PANTHER" id="PTHR14304:SF12">
    <property type="entry name" value="CELL CYCLE AND APOPTOSIS REGULATOR PROTEIN 2"/>
    <property type="match status" value="1"/>
</dbReference>
<feature type="region of interest" description="Disordered" evidence="6">
    <location>
        <begin position="718"/>
        <end position="739"/>
    </location>
</feature>
<dbReference type="SMART" id="SM01122">
    <property type="entry name" value="DBC1"/>
    <property type="match status" value="1"/>
</dbReference>
<accession>A0AAR2JQU7</accession>
<keyword evidence="2" id="KW-0963">Cytoplasm</keyword>
<reference evidence="8" key="3">
    <citation type="submission" date="2025-09" db="UniProtKB">
        <authorList>
            <consortium name="Ensembl"/>
        </authorList>
    </citation>
    <scope>IDENTIFICATION</scope>
</reference>
<evidence type="ECO:0000313" key="9">
    <source>
        <dbReference type="Proteomes" id="UP001501920"/>
    </source>
</evidence>
<feature type="compositionally biased region" description="Basic and acidic residues" evidence="6">
    <location>
        <begin position="1"/>
        <end position="12"/>
    </location>
</feature>
<keyword evidence="9" id="KW-1185">Reference proteome</keyword>
<evidence type="ECO:0000256" key="1">
    <source>
        <dbReference type="ARBA" id="ARBA00004496"/>
    </source>
</evidence>
<evidence type="ECO:0000256" key="2">
    <source>
        <dbReference type="ARBA" id="ARBA00022490"/>
    </source>
</evidence>
<feature type="region of interest" description="Disordered" evidence="6">
    <location>
        <begin position="533"/>
        <end position="632"/>
    </location>
</feature>
<comment type="subcellular location">
    <subcellularLocation>
        <location evidence="1">Cytoplasm</location>
    </subcellularLocation>
</comment>
<dbReference type="RefSeq" id="XP_017575857.1">
    <property type="nucleotide sequence ID" value="XM_017720368.2"/>
</dbReference>
<organism evidence="8 9">
    <name type="scientific">Pygocentrus nattereri</name>
    <name type="common">Red-bellied piranha</name>
    <dbReference type="NCBI Taxonomy" id="42514"/>
    <lineage>
        <taxon>Eukaryota</taxon>
        <taxon>Metazoa</taxon>
        <taxon>Chordata</taxon>
        <taxon>Craniata</taxon>
        <taxon>Vertebrata</taxon>
        <taxon>Euteleostomi</taxon>
        <taxon>Actinopterygii</taxon>
        <taxon>Neopterygii</taxon>
        <taxon>Teleostei</taxon>
        <taxon>Ostariophysi</taxon>
        <taxon>Characiformes</taxon>
        <taxon>Characoidei</taxon>
        <taxon>Pygocentrus</taxon>
    </lineage>
</organism>
<evidence type="ECO:0000256" key="5">
    <source>
        <dbReference type="SAM" id="Coils"/>
    </source>
</evidence>
<keyword evidence="3" id="KW-0597">Phosphoprotein</keyword>
<dbReference type="InterPro" id="IPR045353">
    <property type="entry name" value="LAIKA"/>
</dbReference>
<evidence type="ECO:0000256" key="6">
    <source>
        <dbReference type="SAM" id="MobiDB-lite"/>
    </source>
</evidence>
<dbReference type="PANTHER" id="PTHR14304">
    <property type="entry name" value="CELL DIVISION CYCLE AND APOPTOSIS REGULATOR PROTEIN"/>
    <property type="match status" value="1"/>
</dbReference>
<reference evidence="8 9" key="1">
    <citation type="submission" date="2020-10" db="EMBL/GenBank/DDBJ databases">
        <title>Pygocentrus nattereri (red-bellied piranha) genome, fPygNat1, primary haplotype.</title>
        <authorList>
            <person name="Myers G."/>
            <person name="Meyer A."/>
            <person name="Karagic N."/>
            <person name="Pippel M."/>
            <person name="Winkler S."/>
            <person name="Tracey A."/>
            <person name="Wood J."/>
            <person name="Formenti G."/>
            <person name="Howe K."/>
            <person name="Fedrigo O."/>
            <person name="Jarvis E.D."/>
        </authorList>
    </citation>
    <scope>NUCLEOTIDE SEQUENCE [LARGE SCALE GENOMIC DNA]</scope>
</reference>
<protein>
    <submittedName>
        <fullName evidence="8">Cell cycle and apoptosis regulator 2</fullName>
    </submittedName>
</protein>